<dbReference type="NCBIfam" id="NF004160">
    <property type="entry name" value="PRK05627.1-3"/>
    <property type="match status" value="1"/>
</dbReference>
<evidence type="ECO:0000256" key="3">
    <source>
        <dbReference type="ARBA" id="ARBA00005201"/>
    </source>
</evidence>
<dbReference type="Pfam" id="PF06574">
    <property type="entry name" value="FAD_syn"/>
    <property type="match status" value="1"/>
</dbReference>
<dbReference type="CDD" id="cd02064">
    <property type="entry name" value="FAD_synthetase_N"/>
    <property type="match status" value="1"/>
</dbReference>
<evidence type="ECO:0000256" key="7">
    <source>
        <dbReference type="ARBA" id="ARBA00022695"/>
    </source>
</evidence>
<keyword evidence="18" id="KW-1185">Reference proteome</keyword>
<evidence type="ECO:0000256" key="4">
    <source>
        <dbReference type="ARBA" id="ARBA00022630"/>
    </source>
</evidence>
<dbReference type="InterPro" id="IPR023468">
    <property type="entry name" value="Riboflavin_kinase"/>
</dbReference>
<dbReference type="SMART" id="SM00904">
    <property type="entry name" value="Flavokinase"/>
    <property type="match status" value="1"/>
</dbReference>
<dbReference type="InterPro" id="IPR014729">
    <property type="entry name" value="Rossmann-like_a/b/a_fold"/>
</dbReference>
<dbReference type="GO" id="GO:0003919">
    <property type="term" value="F:FMN adenylyltransferase activity"/>
    <property type="evidence" value="ECO:0007669"/>
    <property type="project" value="UniProtKB-EC"/>
</dbReference>
<gene>
    <name evidence="17" type="ORF">NWE73_14190</name>
</gene>
<evidence type="ECO:0000256" key="11">
    <source>
        <dbReference type="ARBA" id="ARBA00022840"/>
    </source>
</evidence>
<evidence type="ECO:0000256" key="10">
    <source>
        <dbReference type="ARBA" id="ARBA00022827"/>
    </source>
</evidence>
<evidence type="ECO:0000256" key="14">
    <source>
        <dbReference type="ARBA" id="ARBA00049494"/>
    </source>
</evidence>
<reference evidence="17" key="1">
    <citation type="submission" date="2022-08" db="EMBL/GenBank/DDBJ databases">
        <title>Novel Bdellovibrio Species Isolated from Svalbard: Designation Bdellovibrio svalbardensis.</title>
        <authorList>
            <person name="Mitchell R.J."/>
            <person name="Choi S.Y."/>
        </authorList>
    </citation>
    <scope>NUCLEOTIDE SEQUENCE</scope>
    <source>
        <strain evidence="17">PAP01</strain>
    </source>
</reference>
<evidence type="ECO:0000256" key="9">
    <source>
        <dbReference type="ARBA" id="ARBA00022777"/>
    </source>
</evidence>
<evidence type="ECO:0000256" key="2">
    <source>
        <dbReference type="ARBA" id="ARBA00004726"/>
    </source>
</evidence>
<keyword evidence="8 15" id="KW-0547">Nucleotide-binding</keyword>
<evidence type="ECO:0000259" key="16">
    <source>
        <dbReference type="SMART" id="SM00904"/>
    </source>
</evidence>
<evidence type="ECO:0000256" key="13">
    <source>
        <dbReference type="ARBA" id="ARBA00047880"/>
    </source>
</evidence>
<keyword evidence="7 15" id="KW-0548">Nucleotidyltransferase</keyword>
<evidence type="ECO:0000256" key="5">
    <source>
        <dbReference type="ARBA" id="ARBA00022643"/>
    </source>
</evidence>
<evidence type="ECO:0000256" key="8">
    <source>
        <dbReference type="ARBA" id="ARBA00022741"/>
    </source>
</evidence>
<dbReference type="NCBIfam" id="NF004162">
    <property type="entry name" value="PRK05627.1-5"/>
    <property type="match status" value="1"/>
</dbReference>
<keyword evidence="4 15" id="KW-0285">Flavoprotein</keyword>
<evidence type="ECO:0000256" key="6">
    <source>
        <dbReference type="ARBA" id="ARBA00022679"/>
    </source>
</evidence>
<dbReference type="EC" id="2.7.7.2" evidence="15"/>
<keyword evidence="10 15" id="KW-0274">FAD</keyword>
<dbReference type="InterPro" id="IPR015865">
    <property type="entry name" value="Riboflavin_kinase_bac/euk"/>
</dbReference>
<accession>A0ABT6DKY0</accession>
<comment type="pathway">
    <text evidence="2 15">Cofactor biosynthesis; FAD biosynthesis; FAD from FMN: step 1/1.</text>
</comment>
<evidence type="ECO:0000256" key="12">
    <source>
        <dbReference type="ARBA" id="ARBA00023268"/>
    </source>
</evidence>
<sequence length="315" mass="35908">MQVYQGVKQLKTPLAASVVTIGNFDGVHLGHQQLVENVTREAQYFGVPSVVYTFHPHPVKVLHPERATERLFDLRDQQEQFAAKGIDAVIIEEFTKDFSQITPQEFLENYIVKNLHPKTLVVGHDFSFGVDRAGNIPFLEKFCAENGIRLIIIPPFQQANLVVSSTKIRDALKAGNIEKANELLGRTYYLRGHVEKGFQRGRTIGVPTANLHPDVEFVPRQGVYFTLTKFGGHMHPSITNIGINPTFHEDKKSPIKIETHLFDFDAHLYGVEIEVFLLHFLRDEMKFNGIEQLKAQIQNDMQAARRYFNERAKNS</sequence>
<keyword evidence="6 15" id="KW-0808">Transferase</keyword>
<name>A0ABT6DKY0_9BACT</name>
<dbReference type="InterPro" id="IPR023465">
    <property type="entry name" value="Riboflavin_kinase_dom_sf"/>
</dbReference>
<organism evidence="17 18">
    <name type="scientific">Bdellovibrio svalbardensis</name>
    <dbReference type="NCBI Taxonomy" id="2972972"/>
    <lineage>
        <taxon>Bacteria</taxon>
        <taxon>Pseudomonadati</taxon>
        <taxon>Bdellovibrionota</taxon>
        <taxon>Bdellovibrionia</taxon>
        <taxon>Bdellovibrionales</taxon>
        <taxon>Pseudobdellovibrionaceae</taxon>
        <taxon>Bdellovibrio</taxon>
    </lineage>
</organism>
<dbReference type="InterPro" id="IPR015864">
    <property type="entry name" value="FAD_synthase"/>
</dbReference>
<keyword evidence="5 15" id="KW-0288">FMN</keyword>
<dbReference type="InterPro" id="IPR002606">
    <property type="entry name" value="Riboflavin_kinase_bac"/>
</dbReference>
<comment type="caution">
    <text evidence="17">The sequence shown here is derived from an EMBL/GenBank/DDBJ whole genome shotgun (WGS) entry which is preliminary data.</text>
</comment>
<keyword evidence="12" id="KW-0511">Multifunctional enzyme</keyword>
<comment type="function">
    <text evidence="1">Catalyzes the phosphorylation of riboflavin to FMN followed by the adenylation of FMN to FAD.</text>
</comment>
<keyword evidence="9 15" id="KW-0418">Kinase</keyword>
<comment type="catalytic activity">
    <reaction evidence="14 15">
        <text>FMN + ATP + H(+) = FAD + diphosphate</text>
        <dbReference type="Rhea" id="RHEA:17237"/>
        <dbReference type="ChEBI" id="CHEBI:15378"/>
        <dbReference type="ChEBI" id="CHEBI:30616"/>
        <dbReference type="ChEBI" id="CHEBI:33019"/>
        <dbReference type="ChEBI" id="CHEBI:57692"/>
        <dbReference type="ChEBI" id="CHEBI:58210"/>
        <dbReference type="EC" id="2.7.7.2"/>
    </reaction>
</comment>
<dbReference type="EC" id="2.7.1.26" evidence="15"/>
<protein>
    <recommendedName>
        <fullName evidence="15">Riboflavin biosynthesis protein</fullName>
    </recommendedName>
    <domain>
        <recommendedName>
            <fullName evidence="15">Riboflavin kinase</fullName>
            <ecNumber evidence="15">2.7.1.26</ecNumber>
        </recommendedName>
        <alternativeName>
            <fullName evidence="15">Flavokinase</fullName>
        </alternativeName>
    </domain>
    <domain>
        <recommendedName>
            <fullName evidence="15">FMN adenylyltransferase</fullName>
            <ecNumber evidence="15">2.7.7.2</ecNumber>
        </recommendedName>
        <alternativeName>
            <fullName evidence="15">FAD pyrophosphorylase</fullName>
        </alternativeName>
        <alternativeName>
            <fullName evidence="15">FAD synthase</fullName>
        </alternativeName>
    </domain>
</protein>
<dbReference type="Proteomes" id="UP001152321">
    <property type="component" value="Unassembled WGS sequence"/>
</dbReference>
<keyword evidence="11 15" id="KW-0067">ATP-binding</keyword>
<proteinExistence type="inferred from homology"/>
<dbReference type="PIRSF" id="PIRSF004491">
    <property type="entry name" value="FAD_Synth"/>
    <property type="match status" value="1"/>
</dbReference>
<dbReference type="SUPFAM" id="SSF82114">
    <property type="entry name" value="Riboflavin kinase-like"/>
    <property type="match status" value="1"/>
</dbReference>
<dbReference type="Pfam" id="PF01687">
    <property type="entry name" value="Flavokinase"/>
    <property type="match status" value="1"/>
</dbReference>
<dbReference type="Gene3D" id="2.40.30.30">
    <property type="entry name" value="Riboflavin kinase-like"/>
    <property type="match status" value="1"/>
</dbReference>
<dbReference type="PANTHER" id="PTHR22749">
    <property type="entry name" value="RIBOFLAVIN KINASE/FMN ADENYLYLTRANSFERASE"/>
    <property type="match status" value="1"/>
</dbReference>
<feature type="domain" description="Riboflavin kinase" evidence="16">
    <location>
        <begin position="183"/>
        <end position="309"/>
    </location>
</feature>
<dbReference type="NCBIfam" id="TIGR00083">
    <property type="entry name" value="ribF"/>
    <property type="match status" value="1"/>
</dbReference>
<evidence type="ECO:0000313" key="17">
    <source>
        <dbReference type="EMBL" id="MDG0817527.1"/>
    </source>
</evidence>
<dbReference type="EMBL" id="JANRMI010000004">
    <property type="protein sequence ID" value="MDG0817527.1"/>
    <property type="molecule type" value="Genomic_DNA"/>
</dbReference>
<dbReference type="Gene3D" id="3.40.50.620">
    <property type="entry name" value="HUPs"/>
    <property type="match status" value="1"/>
</dbReference>
<evidence type="ECO:0000313" key="18">
    <source>
        <dbReference type="Proteomes" id="UP001152321"/>
    </source>
</evidence>
<evidence type="ECO:0000256" key="1">
    <source>
        <dbReference type="ARBA" id="ARBA00002121"/>
    </source>
</evidence>
<dbReference type="RefSeq" id="WP_277578999.1">
    <property type="nucleotide sequence ID" value="NZ_JANRMI010000004.1"/>
</dbReference>
<dbReference type="SUPFAM" id="SSF52374">
    <property type="entry name" value="Nucleotidylyl transferase"/>
    <property type="match status" value="1"/>
</dbReference>
<dbReference type="PANTHER" id="PTHR22749:SF6">
    <property type="entry name" value="RIBOFLAVIN KINASE"/>
    <property type="match status" value="1"/>
</dbReference>
<evidence type="ECO:0000256" key="15">
    <source>
        <dbReference type="PIRNR" id="PIRNR004491"/>
    </source>
</evidence>
<dbReference type="GO" id="GO:0008531">
    <property type="term" value="F:riboflavin kinase activity"/>
    <property type="evidence" value="ECO:0007669"/>
    <property type="project" value="UniProtKB-EC"/>
</dbReference>
<comment type="pathway">
    <text evidence="3 15">Cofactor biosynthesis; FMN biosynthesis; FMN from riboflavin (ATP route): step 1/1.</text>
</comment>
<comment type="similarity">
    <text evidence="15">Belongs to the ribF family.</text>
</comment>
<comment type="catalytic activity">
    <reaction evidence="13 15">
        <text>riboflavin + ATP = FMN + ADP + H(+)</text>
        <dbReference type="Rhea" id="RHEA:14357"/>
        <dbReference type="ChEBI" id="CHEBI:15378"/>
        <dbReference type="ChEBI" id="CHEBI:30616"/>
        <dbReference type="ChEBI" id="CHEBI:57986"/>
        <dbReference type="ChEBI" id="CHEBI:58210"/>
        <dbReference type="ChEBI" id="CHEBI:456216"/>
        <dbReference type="EC" id="2.7.1.26"/>
    </reaction>
</comment>